<evidence type="ECO:0000313" key="2">
    <source>
        <dbReference type="EMBL" id="KAJ8920915.1"/>
    </source>
</evidence>
<reference evidence="2 3" key="1">
    <citation type="journal article" date="2023" name="Insect Mol. Biol.">
        <title>Genome sequencing provides insights into the evolution of gene families encoding plant cell wall-degrading enzymes in longhorned beetles.</title>
        <authorList>
            <person name="Shin N.R."/>
            <person name="Okamura Y."/>
            <person name="Kirsch R."/>
            <person name="Pauchet Y."/>
        </authorList>
    </citation>
    <scope>NUCLEOTIDE SEQUENCE [LARGE SCALE GENOMIC DNA]</scope>
    <source>
        <strain evidence="2">EAD_L_NR</strain>
    </source>
</reference>
<sequence length="286" mass="31622">MAQNGDDKLTEAQENFIKNLLKRCKTEHDETWSMPEMVGFYSEASLPVAQVRSTADALSIKKLVCSPDFPISEFPGKPLDQESFHCHICNKISSDKENFKDSPMPMVKEPIPASYDSDIHYYLYTRERLSPTCPTNYSTVPTTGVELLAAAASVTEDDKFRSAPNVVFNLIKNPQEVVAALTHPAYFTSPTVQYTALNAADDIRRRVEAALAVEENHSEEEPIITPPSSNPVSPAPSVSPPVSPAPDPELSLPPRKRSKMILKSMEASIDLSPVRYNSVIHYARAS</sequence>
<comment type="caution">
    <text evidence="2">The sequence shown here is derived from an EMBL/GenBank/DDBJ whole genome shotgun (WGS) entry which is preliminary data.</text>
</comment>
<organism evidence="2 3">
    <name type="scientific">Exocentrus adspersus</name>
    <dbReference type="NCBI Taxonomy" id="1586481"/>
    <lineage>
        <taxon>Eukaryota</taxon>
        <taxon>Metazoa</taxon>
        <taxon>Ecdysozoa</taxon>
        <taxon>Arthropoda</taxon>
        <taxon>Hexapoda</taxon>
        <taxon>Insecta</taxon>
        <taxon>Pterygota</taxon>
        <taxon>Neoptera</taxon>
        <taxon>Endopterygota</taxon>
        <taxon>Coleoptera</taxon>
        <taxon>Polyphaga</taxon>
        <taxon>Cucujiformia</taxon>
        <taxon>Chrysomeloidea</taxon>
        <taxon>Cerambycidae</taxon>
        <taxon>Lamiinae</taxon>
        <taxon>Acanthocinini</taxon>
        <taxon>Exocentrus</taxon>
    </lineage>
</organism>
<feature type="region of interest" description="Disordered" evidence="1">
    <location>
        <begin position="214"/>
        <end position="256"/>
    </location>
</feature>
<gene>
    <name evidence="2" type="ORF">NQ315_015708</name>
</gene>
<evidence type="ECO:0000256" key="1">
    <source>
        <dbReference type="SAM" id="MobiDB-lite"/>
    </source>
</evidence>
<dbReference type="EMBL" id="JANEYG010000012">
    <property type="protein sequence ID" value="KAJ8920915.1"/>
    <property type="molecule type" value="Genomic_DNA"/>
</dbReference>
<feature type="compositionally biased region" description="Pro residues" evidence="1">
    <location>
        <begin position="224"/>
        <end position="247"/>
    </location>
</feature>
<keyword evidence="3" id="KW-1185">Reference proteome</keyword>
<accession>A0AAV8W4C1</accession>
<name>A0AAV8W4C1_9CUCU</name>
<evidence type="ECO:0000313" key="3">
    <source>
        <dbReference type="Proteomes" id="UP001159042"/>
    </source>
</evidence>
<dbReference type="Proteomes" id="UP001159042">
    <property type="component" value="Unassembled WGS sequence"/>
</dbReference>
<proteinExistence type="predicted"/>
<dbReference type="AlphaFoldDB" id="A0AAV8W4C1"/>
<protein>
    <submittedName>
        <fullName evidence="2">Uncharacterized protein</fullName>
    </submittedName>
</protein>